<feature type="transmembrane region" description="Helical" evidence="2">
    <location>
        <begin position="51"/>
        <end position="70"/>
    </location>
</feature>
<dbReference type="AlphaFoldDB" id="A0A0L0F8A1"/>
<keyword evidence="4" id="KW-1185">Reference proteome</keyword>
<dbReference type="Proteomes" id="UP000054560">
    <property type="component" value="Unassembled WGS sequence"/>
</dbReference>
<dbReference type="EMBL" id="KQ246296">
    <property type="protein sequence ID" value="KNC72945.1"/>
    <property type="molecule type" value="Genomic_DNA"/>
</dbReference>
<dbReference type="GeneID" id="25914997"/>
<reference evidence="3 4" key="1">
    <citation type="submission" date="2011-02" db="EMBL/GenBank/DDBJ databases">
        <title>The Genome Sequence of Sphaeroforma arctica JP610.</title>
        <authorList>
            <consortium name="The Broad Institute Genome Sequencing Platform"/>
            <person name="Russ C."/>
            <person name="Cuomo C."/>
            <person name="Young S.K."/>
            <person name="Zeng Q."/>
            <person name="Gargeya S."/>
            <person name="Alvarado L."/>
            <person name="Berlin A."/>
            <person name="Chapman S.B."/>
            <person name="Chen Z."/>
            <person name="Freedman E."/>
            <person name="Gellesch M."/>
            <person name="Goldberg J."/>
            <person name="Griggs A."/>
            <person name="Gujja S."/>
            <person name="Heilman E."/>
            <person name="Heiman D."/>
            <person name="Howarth C."/>
            <person name="Mehta T."/>
            <person name="Neiman D."/>
            <person name="Pearson M."/>
            <person name="Roberts A."/>
            <person name="Saif S."/>
            <person name="Shea T."/>
            <person name="Shenoy N."/>
            <person name="Sisk P."/>
            <person name="Stolte C."/>
            <person name="Sykes S."/>
            <person name="White J."/>
            <person name="Yandava C."/>
            <person name="Burger G."/>
            <person name="Gray M.W."/>
            <person name="Holland P.W.H."/>
            <person name="King N."/>
            <person name="Lang F.B.F."/>
            <person name="Roger A.J."/>
            <person name="Ruiz-Trillo I."/>
            <person name="Haas B."/>
            <person name="Nusbaum C."/>
            <person name="Birren B."/>
        </authorList>
    </citation>
    <scope>NUCLEOTIDE SEQUENCE [LARGE SCALE GENOMIC DNA]</scope>
    <source>
        <strain evidence="3 4">JP610</strain>
    </source>
</reference>
<feature type="compositionally biased region" description="Polar residues" evidence="1">
    <location>
        <begin position="200"/>
        <end position="210"/>
    </location>
</feature>
<feature type="compositionally biased region" description="Basic and acidic residues" evidence="1">
    <location>
        <begin position="211"/>
        <end position="227"/>
    </location>
</feature>
<gene>
    <name evidence="3" type="ORF">SARC_14493</name>
</gene>
<proteinExistence type="predicted"/>
<sequence>IYIYIYIYTHTHTHIYIYIYVVKMGLIVLCALSGLYLYLATVVRTTYEYRSRMIQTYCACALMAYLPTFLPKYQLTSITISTFILNLTLLSQHVLLRNKLPTARSLQSNLRLHQAGVSSTHHNKITSPLTSTHRGQTTSNKPGIGNRPPVNGGAMSPVSEMERDRDAYAPIDTRRDRESFSQHGGLRMTHSTPHLMAVRVNSNSMQSGNLSRERERERDRERDRESMGTHLQVCMCG</sequence>
<keyword evidence="2" id="KW-1133">Transmembrane helix</keyword>
<evidence type="ECO:0000256" key="2">
    <source>
        <dbReference type="SAM" id="Phobius"/>
    </source>
</evidence>
<feature type="region of interest" description="Disordered" evidence="1">
    <location>
        <begin position="199"/>
        <end position="229"/>
    </location>
</feature>
<evidence type="ECO:0000256" key="1">
    <source>
        <dbReference type="SAM" id="MobiDB-lite"/>
    </source>
</evidence>
<keyword evidence="2" id="KW-0812">Transmembrane</keyword>
<feature type="non-terminal residue" evidence="3">
    <location>
        <position position="1"/>
    </location>
</feature>
<evidence type="ECO:0000313" key="3">
    <source>
        <dbReference type="EMBL" id="KNC72945.1"/>
    </source>
</evidence>
<feature type="region of interest" description="Disordered" evidence="1">
    <location>
        <begin position="117"/>
        <end position="160"/>
    </location>
</feature>
<feature type="compositionally biased region" description="Polar residues" evidence="1">
    <location>
        <begin position="117"/>
        <end position="141"/>
    </location>
</feature>
<accession>A0A0L0F8A1</accession>
<protein>
    <submittedName>
        <fullName evidence="3">Uncharacterized protein</fullName>
    </submittedName>
</protein>
<feature type="transmembrane region" description="Helical" evidence="2">
    <location>
        <begin position="15"/>
        <end position="39"/>
    </location>
</feature>
<keyword evidence="2" id="KW-0472">Membrane</keyword>
<organism evidence="3 4">
    <name type="scientific">Sphaeroforma arctica JP610</name>
    <dbReference type="NCBI Taxonomy" id="667725"/>
    <lineage>
        <taxon>Eukaryota</taxon>
        <taxon>Ichthyosporea</taxon>
        <taxon>Ichthyophonida</taxon>
        <taxon>Sphaeroforma</taxon>
    </lineage>
</organism>
<evidence type="ECO:0000313" key="4">
    <source>
        <dbReference type="Proteomes" id="UP000054560"/>
    </source>
</evidence>
<dbReference type="RefSeq" id="XP_014146847.1">
    <property type="nucleotide sequence ID" value="XM_014291372.1"/>
</dbReference>
<name>A0A0L0F8A1_9EUKA</name>